<reference evidence="6" key="2">
    <citation type="submission" date="2020-11" db="EMBL/GenBank/DDBJ databases">
        <title>Description of novel Gluconobacter species.</title>
        <authorList>
            <person name="Cleenwerck I."/>
            <person name="Cnockaert M."/>
            <person name="Borremans W."/>
            <person name="Wieme A.D."/>
            <person name="De Vuyst L."/>
            <person name="Vandamme P."/>
        </authorList>
    </citation>
    <scope>NUCLEOTIDE SEQUENCE</scope>
    <source>
        <strain evidence="6">R71697</strain>
    </source>
</reference>
<dbReference type="GeneID" id="81474623"/>
<dbReference type="AlphaFoldDB" id="A0A9Q2FM12"/>
<evidence type="ECO:0000256" key="1">
    <source>
        <dbReference type="ARBA" id="ARBA00001947"/>
    </source>
</evidence>
<dbReference type="GO" id="GO:0046872">
    <property type="term" value="F:metal ion binding"/>
    <property type="evidence" value="ECO:0007669"/>
    <property type="project" value="UniProtKB-KW"/>
</dbReference>
<organism evidence="6 7">
    <name type="scientific">Gluconobacter japonicus</name>
    <dbReference type="NCBI Taxonomy" id="376620"/>
    <lineage>
        <taxon>Bacteria</taxon>
        <taxon>Pseudomonadati</taxon>
        <taxon>Pseudomonadota</taxon>
        <taxon>Alphaproteobacteria</taxon>
        <taxon>Acetobacterales</taxon>
        <taxon>Acetobacteraceae</taxon>
        <taxon>Gluconobacter</taxon>
    </lineage>
</organism>
<feature type="domain" description="Succinylglutamate desuccinylase/Aspartoacylase catalytic" evidence="5">
    <location>
        <begin position="64"/>
        <end position="221"/>
    </location>
</feature>
<dbReference type="PANTHER" id="PTHR15162:SF7">
    <property type="entry name" value="SUCCINYLGLUTAMATE DESUCCINYLASE"/>
    <property type="match status" value="1"/>
</dbReference>
<dbReference type="Proteomes" id="UP000661006">
    <property type="component" value="Unassembled WGS sequence"/>
</dbReference>
<comment type="caution">
    <text evidence="6">The sequence shown here is derived from an EMBL/GenBank/DDBJ whole genome shotgun (WGS) entry which is preliminary data.</text>
</comment>
<keyword evidence="4" id="KW-0862">Zinc</keyword>
<accession>A0A9Q2FM12</accession>
<dbReference type="PANTHER" id="PTHR15162">
    <property type="entry name" value="ASPARTOACYLASE"/>
    <property type="match status" value="1"/>
</dbReference>
<evidence type="ECO:0000256" key="3">
    <source>
        <dbReference type="ARBA" id="ARBA00022801"/>
    </source>
</evidence>
<dbReference type="Pfam" id="PF24827">
    <property type="entry name" value="AstE_AspA_cat"/>
    <property type="match status" value="1"/>
</dbReference>
<keyword evidence="3" id="KW-0378">Hydrolase</keyword>
<dbReference type="Gene3D" id="3.40.630.10">
    <property type="entry name" value="Zn peptidases"/>
    <property type="match status" value="1"/>
</dbReference>
<protein>
    <recommendedName>
        <fullName evidence="5">Succinylglutamate desuccinylase/Aspartoacylase catalytic domain-containing protein</fullName>
    </recommendedName>
</protein>
<proteinExistence type="predicted"/>
<sequence length="349" mass="38731">MSCKAGQRHHPIRIRQPRLTEDLPGCGRPAYPLDICLKVPDLSAWRNTASGVPGVHVFDSGLSGPDLVIVGMVHGNEYAGGHALEILRQNNPVPRTGRLTLILANLAAFDRFEANTPMASRYLTEDLNRLWHPSRLNSGEQFSELDRARQILPFIERADLLLDLHSTLWPSDPVFIVPPRRRSSDFACILASEEHPAALVLTDLGHQGGSRLVEYSRFMAIGGTGRACLLEAGLHWQPETVEMMVKISERFLKDAMRIHFQGRGTDTKQPAEMGVVTDNVLARSADFRFVEPWVGNTCIPNAGTVIARDGHDLICTPYDKCLLIVPNLRPRQGQLAVRLARRTAVHLNA</sequence>
<comment type="cofactor">
    <cofactor evidence="1">
        <name>Zn(2+)</name>
        <dbReference type="ChEBI" id="CHEBI:29105"/>
    </cofactor>
</comment>
<keyword evidence="2" id="KW-0479">Metal-binding</keyword>
<evidence type="ECO:0000313" key="6">
    <source>
        <dbReference type="EMBL" id="MBF0870776.1"/>
    </source>
</evidence>
<evidence type="ECO:0000256" key="4">
    <source>
        <dbReference type="ARBA" id="ARBA00022833"/>
    </source>
</evidence>
<dbReference type="InterPro" id="IPR055438">
    <property type="entry name" value="AstE_AspA_cat"/>
</dbReference>
<evidence type="ECO:0000259" key="5">
    <source>
        <dbReference type="Pfam" id="PF24827"/>
    </source>
</evidence>
<reference evidence="6" key="1">
    <citation type="submission" date="2020-04" db="EMBL/GenBank/DDBJ databases">
        <authorList>
            <person name="Sombolestani A."/>
        </authorList>
    </citation>
    <scope>NUCLEOTIDE SEQUENCE</scope>
    <source>
        <strain evidence="6">R71697</strain>
    </source>
</reference>
<dbReference type="GO" id="GO:0005829">
    <property type="term" value="C:cytosol"/>
    <property type="evidence" value="ECO:0007669"/>
    <property type="project" value="TreeGrafter"/>
</dbReference>
<gene>
    <name evidence="6" type="ORF">HKD32_07935</name>
</gene>
<dbReference type="RefSeq" id="WP_061932985.1">
    <property type="nucleotide sequence ID" value="NZ_JABCQN010000003.1"/>
</dbReference>
<dbReference type="GO" id="GO:0016788">
    <property type="term" value="F:hydrolase activity, acting on ester bonds"/>
    <property type="evidence" value="ECO:0007669"/>
    <property type="project" value="InterPro"/>
</dbReference>
<evidence type="ECO:0000313" key="7">
    <source>
        <dbReference type="Proteomes" id="UP000661006"/>
    </source>
</evidence>
<dbReference type="SUPFAM" id="SSF53187">
    <property type="entry name" value="Zn-dependent exopeptidases"/>
    <property type="match status" value="1"/>
</dbReference>
<evidence type="ECO:0000256" key="2">
    <source>
        <dbReference type="ARBA" id="ARBA00022723"/>
    </source>
</evidence>
<name>A0A9Q2FM12_GLUJA</name>
<dbReference type="EMBL" id="JABCQN010000003">
    <property type="protein sequence ID" value="MBF0870776.1"/>
    <property type="molecule type" value="Genomic_DNA"/>
</dbReference>
<dbReference type="InterPro" id="IPR050178">
    <property type="entry name" value="AspA/AstE_fam"/>
</dbReference>